<protein>
    <submittedName>
        <fullName evidence="1">Uncharacterized protein</fullName>
    </submittedName>
</protein>
<dbReference type="Proteomes" id="UP000823786">
    <property type="component" value="Unassembled WGS sequence"/>
</dbReference>
<comment type="caution">
    <text evidence="1">The sequence shown here is derived from an EMBL/GenBank/DDBJ whole genome shotgun (WGS) entry which is preliminary data.</text>
</comment>
<organism evidence="1 2">
    <name type="scientific">Rhizobium herbae</name>
    <dbReference type="NCBI Taxonomy" id="508661"/>
    <lineage>
        <taxon>Bacteria</taxon>
        <taxon>Pseudomonadati</taxon>
        <taxon>Pseudomonadota</taxon>
        <taxon>Alphaproteobacteria</taxon>
        <taxon>Hyphomicrobiales</taxon>
        <taxon>Rhizobiaceae</taxon>
        <taxon>Rhizobium/Agrobacterium group</taxon>
        <taxon>Rhizobium</taxon>
    </lineage>
</organism>
<name>A0ABS4EGS2_9HYPH</name>
<reference evidence="1 2" key="1">
    <citation type="submission" date="2021-03" db="EMBL/GenBank/DDBJ databases">
        <title>Genomic Encyclopedia of Type Strains, Phase IV (KMG-IV): sequencing the most valuable type-strain genomes for metagenomic binning, comparative biology and taxonomic classification.</title>
        <authorList>
            <person name="Goeker M."/>
        </authorList>
    </citation>
    <scope>NUCLEOTIDE SEQUENCE [LARGE SCALE GENOMIC DNA]</scope>
    <source>
        <strain evidence="1 2">DSM 26427</strain>
    </source>
</reference>
<dbReference type="EMBL" id="JAGGJV010000001">
    <property type="protein sequence ID" value="MBP1857141.1"/>
    <property type="molecule type" value="Genomic_DNA"/>
</dbReference>
<sequence>MDALAFKTALEQATPNLDALFKIGLSQKEAMDIIAGFEMRERLGQVNSRLPDTVLRDLFAQYDASNVELGMVRLCEVPEEVACGWMIGKVETDYLFLDTLSGEIEVKDRADVANAIWKCAQDGACLLAALANAAKYLSACILEDQSGSHFQQQTLRRCTTLAGGAPYVDFYRMLLGLA</sequence>
<gene>
    <name evidence="1" type="ORF">J2Z75_000621</name>
</gene>
<evidence type="ECO:0000313" key="2">
    <source>
        <dbReference type="Proteomes" id="UP000823786"/>
    </source>
</evidence>
<proteinExistence type="predicted"/>
<evidence type="ECO:0000313" key="1">
    <source>
        <dbReference type="EMBL" id="MBP1857141.1"/>
    </source>
</evidence>
<keyword evidence="2" id="KW-1185">Reference proteome</keyword>
<accession>A0ABS4EGS2</accession>
<dbReference type="RefSeq" id="WP_209847604.1">
    <property type="nucleotide sequence ID" value="NZ_JAGGJV010000001.1"/>
</dbReference>